<comment type="similarity">
    <text evidence="1 9">Belongs to the class-I aminoacyl-tRNA synthetase family.</text>
</comment>
<dbReference type="Gene3D" id="2.40.240.10">
    <property type="entry name" value="Ribosomal Protein L25, Chain P"/>
    <property type="match status" value="2"/>
</dbReference>
<evidence type="ECO:0000259" key="11">
    <source>
        <dbReference type="Pfam" id="PF00749"/>
    </source>
</evidence>
<keyword evidence="5 9" id="KW-0067">ATP-binding</keyword>
<dbReference type="InterPro" id="IPR001412">
    <property type="entry name" value="aa-tRNA-synth_I_CS"/>
</dbReference>
<feature type="compositionally biased region" description="Basic and acidic residues" evidence="10">
    <location>
        <begin position="17"/>
        <end position="42"/>
    </location>
</feature>
<dbReference type="SUPFAM" id="SSF50715">
    <property type="entry name" value="Ribosomal protein L25-like"/>
    <property type="match status" value="1"/>
</dbReference>
<evidence type="ECO:0000256" key="7">
    <source>
        <dbReference type="ARBA" id="ARBA00023146"/>
    </source>
</evidence>
<accession>A0A4U0WT53</accession>
<organism evidence="13 14">
    <name type="scientific">Cryomyces minteri</name>
    <dbReference type="NCBI Taxonomy" id="331657"/>
    <lineage>
        <taxon>Eukaryota</taxon>
        <taxon>Fungi</taxon>
        <taxon>Dikarya</taxon>
        <taxon>Ascomycota</taxon>
        <taxon>Pezizomycotina</taxon>
        <taxon>Dothideomycetes</taxon>
        <taxon>Dothideomycetes incertae sedis</taxon>
        <taxon>Cryomyces</taxon>
    </lineage>
</organism>
<evidence type="ECO:0000313" key="14">
    <source>
        <dbReference type="Proteomes" id="UP000308768"/>
    </source>
</evidence>
<reference evidence="13 14" key="1">
    <citation type="submission" date="2017-03" db="EMBL/GenBank/DDBJ databases">
        <title>Genomes of endolithic fungi from Antarctica.</title>
        <authorList>
            <person name="Coleine C."/>
            <person name="Masonjones S."/>
            <person name="Stajich J.E."/>
        </authorList>
    </citation>
    <scope>NUCLEOTIDE SEQUENCE [LARGE SCALE GENOMIC DNA]</scope>
    <source>
        <strain evidence="13 14">CCFEE 5187</strain>
    </source>
</reference>
<evidence type="ECO:0000256" key="8">
    <source>
        <dbReference type="ARBA" id="ARBA00048270"/>
    </source>
</evidence>
<evidence type="ECO:0000256" key="3">
    <source>
        <dbReference type="ARBA" id="ARBA00022598"/>
    </source>
</evidence>
<dbReference type="InterPro" id="IPR011035">
    <property type="entry name" value="Ribosomal_bL25/Gln-tRNA_synth"/>
</dbReference>
<dbReference type="FunFam" id="2.40.240.10:FF:000007">
    <property type="entry name" value="Glutamine--tRNA ligase"/>
    <property type="match status" value="1"/>
</dbReference>
<feature type="domain" description="Glutamyl/glutaminyl-tRNA synthetase class Ib catalytic" evidence="11">
    <location>
        <begin position="351"/>
        <end position="448"/>
    </location>
</feature>
<dbReference type="InterPro" id="IPR000924">
    <property type="entry name" value="Glu/Gln-tRNA-synth"/>
</dbReference>
<name>A0A4U0WT53_9PEZI</name>
<dbReference type="InterPro" id="IPR050132">
    <property type="entry name" value="Gln/Glu-tRNA_Ligase"/>
</dbReference>
<dbReference type="EC" id="6.1.1.18" evidence="2"/>
<dbReference type="InterPro" id="IPR020056">
    <property type="entry name" value="Rbsml_bL25/Gln-tRNA_synth_N"/>
</dbReference>
<evidence type="ECO:0000256" key="2">
    <source>
        <dbReference type="ARBA" id="ARBA00012836"/>
    </source>
</evidence>
<dbReference type="EMBL" id="NAJN01001032">
    <property type="protein sequence ID" value="TKA66351.1"/>
    <property type="molecule type" value="Genomic_DNA"/>
</dbReference>
<feature type="domain" description="Glutamyl/glutaminyl-tRNA synthetase class Ib catalytic" evidence="11">
    <location>
        <begin position="88"/>
        <end position="317"/>
    </location>
</feature>
<dbReference type="STRING" id="331657.A0A4U0WT53"/>
<evidence type="ECO:0000256" key="9">
    <source>
        <dbReference type="RuleBase" id="RU363037"/>
    </source>
</evidence>
<dbReference type="GO" id="GO:0006425">
    <property type="term" value="P:glutaminyl-tRNA aminoacylation"/>
    <property type="evidence" value="ECO:0007669"/>
    <property type="project" value="TreeGrafter"/>
</dbReference>
<dbReference type="Gene3D" id="3.40.50.620">
    <property type="entry name" value="HUPs"/>
    <property type="match status" value="1"/>
</dbReference>
<dbReference type="SUPFAM" id="SSF52374">
    <property type="entry name" value="Nucleotidylyl transferase"/>
    <property type="match status" value="1"/>
</dbReference>
<feature type="compositionally biased region" description="Low complexity" evidence="10">
    <location>
        <begin position="44"/>
        <end position="65"/>
    </location>
</feature>
<evidence type="ECO:0000256" key="6">
    <source>
        <dbReference type="ARBA" id="ARBA00022917"/>
    </source>
</evidence>
<dbReference type="OrthoDB" id="10250478at2759"/>
<evidence type="ECO:0000256" key="5">
    <source>
        <dbReference type="ARBA" id="ARBA00022840"/>
    </source>
</evidence>
<dbReference type="GO" id="GO:0005829">
    <property type="term" value="C:cytosol"/>
    <property type="evidence" value="ECO:0007669"/>
    <property type="project" value="TreeGrafter"/>
</dbReference>
<dbReference type="InterPro" id="IPR020059">
    <property type="entry name" value="Glu/Gln-tRNA-synth_Ib_codon-bd"/>
</dbReference>
<dbReference type="GO" id="GO:0004819">
    <property type="term" value="F:glutamine-tRNA ligase activity"/>
    <property type="evidence" value="ECO:0007669"/>
    <property type="project" value="UniProtKB-EC"/>
</dbReference>
<proteinExistence type="inferred from homology"/>
<dbReference type="PROSITE" id="PS00178">
    <property type="entry name" value="AA_TRNA_LIGASE_I"/>
    <property type="match status" value="1"/>
</dbReference>
<evidence type="ECO:0000256" key="1">
    <source>
        <dbReference type="ARBA" id="ARBA00005594"/>
    </source>
</evidence>
<dbReference type="FunFam" id="2.40.240.10:FF:000015">
    <property type="entry name" value="Glutaminyl-tRNA synthetase"/>
    <property type="match status" value="1"/>
</dbReference>
<dbReference type="InterPro" id="IPR014729">
    <property type="entry name" value="Rossmann-like_a/b/a_fold"/>
</dbReference>
<comment type="catalytic activity">
    <reaction evidence="8">
        <text>tRNA(Gln) + L-glutamine + ATP = L-glutaminyl-tRNA(Gln) + AMP + diphosphate</text>
        <dbReference type="Rhea" id="RHEA:20121"/>
        <dbReference type="Rhea" id="RHEA-COMP:9662"/>
        <dbReference type="Rhea" id="RHEA-COMP:9681"/>
        <dbReference type="ChEBI" id="CHEBI:30616"/>
        <dbReference type="ChEBI" id="CHEBI:33019"/>
        <dbReference type="ChEBI" id="CHEBI:58359"/>
        <dbReference type="ChEBI" id="CHEBI:78442"/>
        <dbReference type="ChEBI" id="CHEBI:78521"/>
        <dbReference type="ChEBI" id="CHEBI:456215"/>
        <dbReference type="EC" id="6.1.1.18"/>
    </reaction>
</comment>
<dbReference type="Pfam" id="PF03950">
    <property type="entry name" value="tRNA-synt_1c_C"/>
    <property type="match status" value="1"/>
</dbReference>
<dbReference type="PANTHER" id="PTHR43097">
    <property type="entry name" value="GLUTAMINE-TRNA LIGASE"/>
    <property type="match status" value="1"/>
</dbReference>
<dbReference type="Pfam" id="PF00749">
    <property type="entry name" value="tRNA-synt_1c"/>
    <property type="match status" value="2"/>
</dbReference>
<comment type="caution">
    <text evidence="13">The sequence shown here is derived from an EMBL/GenBank/DDBJ whole genome shotgun (WGS) entry which is preliminary data.</text>
</comment>
<evidence type="ECO:0000256" key="10">
    <source>
        <dbReference type="SAM" id="MobiDB-lite"/>
    </source>
</evidence>
<keyword evidence="3 9" id="KW-0436">Ligase</keyword>
<evidence type="ECO:0000259" key="12">
    <source>
        <dbReference type="Pfam" id="PF03950"/>
    </source>
</evidence>
<dbReference type="PRINTS" id="PR00987">
    <property type="entry name" value="TRNASYNTHGLU"/>
</dbReference>
<feature type="region of interest" description="Disordered" evidence="10">
    <location>
        <begin position="1"/>
        <end position="66"/>
    </location>
</feature>
<evidence type="ECO:0000256" key="4">
    <source>
        <dbReference type="ARBA" id="ARBA00022741"/>
    </source>
</evidence>
<sequence>MAEDTPKVEGLNIDGVEEPKISKKELKRLAAKAEKEKKRAEHQAAGASAKPPKSASAATVSTTASEDPNALFGSGWLDATYKERPIPVRTRFPPEPNGFLHIGHAKAIMVNFGFARYHGGKCFLRYDDTNPAKEEEKYFTAIKDMVEWLGFSPYAITYSSDHFDKLYSLAEKLITKDKAYVCHCTKEEVNMGRGGPDNRGERKACAHRNRPVEGSLTDFRAMRDGKYEAGEAHLRMKSALTNPDVGNTMMWDVAAYRVVEKNHHHRTGDTWKIYPTYDFAHCLCDFFEGISHSLCTVEFFLSRTVYNWVLAALDLKQMDLADLENKKTPTLNSNVSASELDEYYDDTNGGPIQREYGRLNVEGTILSKRKIALLVEGGKATAKDGSEKTLPPAVRDWDDPRLFTLVAIRRRGIPPGALIKFVSTLGVSPALTNIEIVKFESIVRSYLEEKVPRLSLVLDPIRVTITNLPDDHLEELDVAFHAKIPSYGSHTVPFTKTIYIDRSDFREQDDPDFFRLAPGKSVGLTGGNDKKLRTIKATSFTKDPTTGLVTDVSVTLEPSDSPKPKAFIHWIGGPPFGANSKLSPVTAEVRLHNALFRSDKPDELDWKTGGYIDDLNPDSEIVFPNALIECGFDEVRRRAPWPAAEGEKEGAIMGMASYAVRFQGLRTAYFCVDADATAEKVVLNRIVTLKEDAGKK</sequence>
<keyword evidence="6 9" id="KW-0648">Protein biosynthesis</keyword>
<dbReference type="InterPro" id="IPR020058">
    <property type="entry name" value="Glu/Gln-tRNA-synth_Ib_cat-dom"/>
</dbReference>
<keyword evidence="7 9" id="KW-0030">Aminoacyl-tRNA synthetase</keyword>
<evidence type="ECO:0000313" key="13">
    <source>
        <dbReference type="EMBL" id="TKA66351.1"/>
    </source>
</evidence>
<feature type="domain" description="Glutamyl/glutaminyl-tRNA synthetase class Ib anti-codon binding" evidence="12">
    <location>
        <begin position="452"/>
        <end position="552"/>
    </location>
</feature>
<keyword evidence="14" id="KW-1185">Reference proteome</keyword>
<protein>
    <recommendedName>
        <fullName evidence="2">glutamine--tRNA ligase</fullName>
        <ecNumber evidence="2">6.1.1.18</ecNumber>
    </recommendedName>
</protein>
<gene>
    <name evidence="13" type="ORF">B0A49_08793</name>
</gene>
<dbReference type="PANTHER" id="PTHR43097:SF4">
    <property type="entry name" value="GLUTAMINE--TRNA LIGASE"/>
    <property type="match status" value="1"/>
</dbReference>
<dbReference type="GO" id="GO:0005524">
    <property type="term" value="F:ATP binding"/>
    <property type="evidence" value="ECO:0007669"/>
    <property type="project" value="UniProtKB-KW"/>
</dbReference>
<dbReference type="Proteomes" id="UP000308768">
    <property type="component" value="Unassembled WGS sequence"/>
</dbReference>
<dbReference type="AlphaFoldDB" id="A0A4U0WT53"/>
<keyword evidence="4 9" id="KW-0547">Nucleotide-binding</keyword>